<dbReference type="InterPro" id="IPR007434">
    <property type="entry name" value="FemAB-like"/>
</dbReference>
<dbReference type="InterPro" id="IPR016181">
    <property type="entry name" value="Acyl_CoA_acyltransferase"/>
</dbReference>
<sequence length="384" mass="43973">MIRRLAGIDEVQAVAWNRLVPADQPALRHEFLSLLESSGAVCPETGWTAAHRVIEDGQGGLRAILPLYEKSHSFGEFVFDFAWADAWHRSGRPYYPKLTAAIPFTPVIGPRLMAAEQSEQAALAEAMESQADGIRFSTAHALFCSDEDAGLLAGRGWIQRDGCRFLWRNRNYRDFDEWLGEMRSKKRKNLRRERRQVHEQGIQFRWREGEQLSSVDWNAFYELYARTYHERMQTPYLPASFFPALARKMPESVVLIEALDSTGTLVAMAFCLRGNRTLYGRHWGSRLALDGLHFETCYHQGIEYCIARGLDYFDPGTQGEHKLLRGFPPVKTRSMHWIPDPALRRAVADFAAAEARQNQVYMAAARAHLPFHREHRPDSPERAP</sequence>
<evidence type="ECO:0000313" key="1">
    <source>
        <dbReference type="EMBL" id="MEA5445494.1"/>
    </source>
</evidence>
<dbReference type="GO" id="GO:0016746">
    <property type="term" value="F:acyltransferase activity"/>
    <property type="evidence" value="ECO:0007669"/>
    <property type="project" value="UniProtKB-KW"/>
</dbReference>
<comment type="caution">
    <text evidence="1">The sequence shown here is derived from an EMBL/GenBank/DDBJ whole genome shotgun (WGS) entry which is preliminary data.</text>
</comment>
<organism evidence="1 2">
    <name type="scientific">Natronospira elongata</name>
    <dbReference type="NCBI Taxonomy" id="3110268"/>
    <lineage>
        <taxon>Bacteria</taxon>
        <taxon>Pseudomonadati</taxon>
        <taxon>Pseudomonadota</taxon>
        <taxon>Gammaproteobacteria</taxon>
        <taxon>Natronospirales</taxon>
        <taxon>Natronospiraceae</taxon>
        <taxon>Natronospira</taxon>
    </lineage>
</organism>
<accession>A0AAP6JI63</accession>
<keyword evidence="1" id="KW-0808">Transferase</keyword>
<protein>
    <submittedName>
        <fullName evidence="1">GNAT family N-acetyltransferase</fullName>
        <ecNumber evidence="1">2.3.1.-</ecNumber>
    </submittedName>
</protein>
<dbReference type="PANTHER" id="PTHR47017">
    <property type="entry name" value="ACYL-COA"/>
    <property type="match status" value="1"/>
</dbReference>
<dbReference type="Gene3D" id="3.40.630.30">
    <property type="match status" value="1"/>
</dbReference>
<name>A0AAP6JI63_9GAMM</name>
<proteinExistence type="predicted"/>
<reference evidence="1 2" key="1">
    <citation type="submission" date="2023-12" db="EMBL/GenBank/DDBJ databases">
        <title>Whole-genome sequencing of halo(alkali)philic microorganisms from hypersaline lakes.</title>
        <authorList>
            <person name="Sorokin D.Y."/>
            <person name="Merkel A.Y."/>
            <person name="Messina E."/>
            <person name="Yakimov M."/>
        </authorList>
    </citation>
    <scope>NUCLEOTIDE SEQUENCE [LARGE SCALE GENOMIC DNA]</scope>
    <source>
        <strain evidence="1 2">AB-CW1</strain>
    </source>
</reference>
<dbReference type="EMBL" id="JAYGII010000011">
    <property type="protein sequence ID" value="MEA5445494.1"/>
    <property type="molecule type" value="Genomic_DNA"/>
</dbReference>
<dbReference type="PANTHER" id="PTHR47017:SF1">
    <property type="entry name" value="ACYL-COA"/>
    <property type="match status" value="1"/>
</dbReference>
<dbReference type="AlphaFoldDB" id="A0AAP6JI63"/>
<dbReference type="EC" id="2.3.1.-" evidence="1"/>
<keyword evidence="1" id="KW-0012">Acyltransferase</keyword>
<dbReference type="RefSeq" id="WP_346051124.1">
    <property type="nucleotide sequence ID" value="NZ_JAYGII010000011.1"/>
</dbReference>
<keyword evidence="2" id="KW-1185">Reference proteome</keyword>
<dbReference type="Proteomes" id="UP001302316">
    <property type="component" value="Unassembled WGS sequence"/>
</dbReference>
<dbReference type="SUPFAM" id="SSF55729">
    <property type="entry name" value="Acyl-CoA N-acyltransferases (Nat)"/>
    <property type="match status" value="1"/>
</dbReference>
<gene>
    <name evidence="1" type="ORF">VCB98_06650</name>
</gene>
<dbReference type="Pfam" id="PF04339">
    <property type="entry name" value="FemAB_like"/>
    <property type="match status" value="1"/>
</dbReference>
<evidence type="ECO:0000313" key="2">
    <source>
        <dbReference type="Proteomes" id="UP001302316"/>
    </source>
</evidence>